<keyword evidence="2" id="KW-1185">Reference proteome</keyword>
<protein>
    <submittedName>
        <fullName evidence="1">Uncharacterized protein</fullName>
    </submittedName>
</protein>
<gene>
    <name evidence="1" type="ORF">ACFFGT_28930</name>
</gene>
<dbReference type="EMBL" id="JBHLTS010000078">
    <property type="protein sequence ID" value="MFC0518273.1"/>
    <property type="molecule type" value="Genomic_DNA"/>
</dbReference>
<sequence length="73" mass="8353">MMVEVFKTNVNRRRQASMLLDAIHKTFGNHTANFDLDDCDRILRVQCDNGTLCAKSLINFLHELGCRAEVLND</sequence>
<dbReference type="RefSeq" id="WP_377025999.1">
    <property type="nucleotide sequence ID" value="NZ_JBHLTS010000078.1"/>
</dbReference>
<organism evidence="1 2">
    <name type="scientific">Mucilaginibacter angelicae</name>
    <dbReference type="NCBI Taxonomy" id="869718"/>
    <lineage>
        <taxon>Bacteria</taxon>
        <taxon>Pseudomonadati</taxon>
        <taxon>Bacteroidota</taxon>
        <taxon>Sphingobacteriia</taxon>
        <taxon>Sphingobacteriales</taxon>
        <taxon>Sphingobacteriaceae</taxon>
        <taxon>Mucilaginibacter</taxon>
    </lineage>
</organism>
<accession>A0ABV6LFN0</accession>
<dbReference type="Proteomes" id="UP001589828">
    <property type="component" value="Unassembled WGS sequence"/>
</dbReference>
<comment type="caution">
    <text evidence="1">The sequence shown here is derived from an EMBL/GenBank/DDBJ whole genome shotgun (WGS) entry which is preliminary data.</text>
</comment>
<evidence type="ECO:0000313" key="2">
    <source>
        <dbReference type="Proteomes" id="UP001589828"/>
    </source>
</evidence>
<name>A0ABV6LFN0_9SPHI</name>
<proteinExistence type="predicted"/>
<evidence type="ECO:0000313" key="1">
    <source>
        <dbReference type="EMBL" id="MFC0518273.1"/>
    </source>
</evidence>
<reference evidence="1 2" key="1">
    <citation type="submission" date="2024-09" db="EMBL/GenBank/DDBJ databases">
        <authorList>
            <person name="Sun Q."/>
            <person name="Mori K."/>
        </authorList>
    </citation>
    <scope>NUCLEOTIDE SEQUENCE [LARGE SCALE GENOMIC DNA]</scope>
    <source>
        <strain evidence="1 2">NCAIM B.02415</strain>
    </source>
</reference>